<dbReference type="KEGG" id="orp:MOP44_05105"/>
<proteinExistence type="predicted"/>
<accession>A0A9J7BWS0</accession>
<sequence>MKLAVRIFGLSIVLAGAAAATLSSSTTHAMASSQAVSAKLPIPVCGPTVPTCPTKPDPTVR</sequence>
<gene>
    <name evidence="2" type="ORF">MOP44_05105</name>
</gene>
<evidence type="ECO:0000313" key="3">
    <source>
        <dbReference type="Proteomes" id="UP001059380"/>
    </source>
</evidence>
<dbReference type="EMBL" id="CP093313">
    <property type="protein sequence ID" value="UWZ85318.1"/>
    <property type="molecule type" value="Genomic_DNA"/>
</dbReference>
<reference evidence="2" key="1">
    <citation type="submission" date="2021-04" db="EMBL/GenBank/DDBJ databases">
        <title>Phylogenetic analysis of Acidobacteriaceae.</title>
        <authorList>
            <person name="Qiu L."/>
            <person name="Zhang Q."/>
        </authorList>
    </citation>
    <scope>NUCLEOTIDE SEQUENCE</scope>
    <source>
        <strain evidence="2">DSM 25168</strain>
    </source>
</reference>
<feature type="chain" id="PRO_5039904725" evidence="1">
    <location>
        <begin position="30"/>
        <end position="61"/>
    </location>
</feature>
<name>A0A9J7BWS0_9BACT</name>
<evidence type="ECO:0000313" key="2">
    <source>
        <dbReference type="EMBL" id="UWZ85318.1"/>
    </source>
</evidence>
<keyword evidence="1" id="KW-0732">Signal</keyword>
<dbReference type="RefSeq" id="WP_260794835.1">
    <property type="nucleotide sequence ID" value="NZ_CP093313.1"/>
</dbReference>
<dbReference type="Proteomes" id="UP001059380">
    <property type="component" value="Chromosome"/>
</dbReference>
<protein>
    <submittedName>
        <fullName evidence="2">Uncharacterized protein</fullName>
    </submittedName>
</protein>
<keyword evidence="3" id="KW-1185">Reference proteome</keyword>
<organism evidence="2 3">
    <name type="scientific">Occallatibacter riparius</name>
    <dbReference type="NCBI Taxonomy" id="1002689"/>
    <lineage>
        <taxon>Bacteria</taxon>
        <taxon>Pseudomonadati</taxon>
        <taxon>Acidobacteriota</taxon>
        <taxon>Terriglobia</taxon>
        <taxon>Terriglobales</taxon>
        <taxon>Acidobacteriaceae</taxon>
        <taxon>Occallatibacter</taxon>
    </lineage>
</organism>
<dbReference type="AlphaFoldDB" id="A0A9J7BWS0"/>
<feature type="signal peptide" evidence="1">
    <location>
        <begin position="1"/>
        <end position="29"/>
    </location>
</feature>
<evidence type="ECO:0000256" key="1">
    <source>
        <dbReference type="SAM" id="SignalP"/>
    </source>
</evidence>